<keyword evidence="10" id="KW-1133">Transmembrane helix</keyword>
<comment type="subcellular location">
    <subcellularLocation>
        <location evidence="2">Cell membrane</location>
        <topology evidence="2">Single-pass type II membrane protein</topology>
    </subcellularLocation>
</comment>
<evidence type="ECO:0000256" key="9">
    <source>
        <dbReference type="SAM" id="MobiDB-lite"/>
    </source>
</evidence>
<evidence type="ECO:0000313" key="13">
    <source>
        <dbReference type="EMBL" id="CAL7935927.1"/>
    </source>
</evidence>
<dbReference type="PANTHER" id="PTHR11733">
    <property type="entry name" value="ZINC METALLOPROTEASE FAMILY M13 NEPRILYSIN-RELATED"/>
    <property type="match status" value="1"/>
</dbReference>
<gene>
    <name evidence="13" type="ORF">XYLVIOL_LOCUS1899</name>
</gene>
<dbReference type="InterPro" id="IPR024079">
    <property type="entry name" value="MetalloPept_cat_dom_sf"/>
</dbReference>
<evidence type="ECO:0000256" key="2">
    <source>
        <dbReference type="ARBA" id="ARBA00004401"/>
    </source>
</evidence>
<comment type="caution">
    <text evidence="13">The sequence shown here is derived from an EMBL/GenBank/DDBJ whole genome shotgun (WGS) entry which is preliminary data.</text>
</comment>
<evidence type="ECO:0000259" key="11">
    <source>
        <dbReference type="Pfam" id="PF01431"/>
    </source>
</evidence>
<dbReference type="Gene3D" id="1.10.1380.10">
    <property type="entry name" value="Neutral endopeptidase , domain2"/>
    <property type="match status" value="1"/>
</dbReference>
<comment type="cofactor">
    <cofactor evidence="1">
        <name>Zn(2+)</name>
        <dbReference type="ChEBI" id="CHEBI:29105"/>
    </cofactor>
</comment>
<evidence type="ECO:0000313" key="14">
    <source>
        <dbReference type="Proteomes" id="UP001642520"/>
    </source>
</evidence>
<feature type="region of interest" description="Disordered" evidence="9">
    <location>
        <begin position="109"/>
        <end position="137"/>
    </location>
</feature>
<keyword evidence="14" id="KW-1185">Reference proteome</keyword>
<evidence type="ECO:0000256" key="1">
    <source>
        <dbReference type="ARBA" id="ARBA00001947"/>
    </source>
</evidence>
<organism evidence="13 14">
    <name type="scientific">Xylocopa violacea</name>
    <name type="common">Violet carpenter bee</name>
    <name type="synonym">Apis violacea</name>
    <dbReference type="NCBI Taxonomy" id="135666"/>
    <lineage>
        <taxon>Eukaryota</taxon>
        <taxon>Metazoa</taxon>
        <taxon>Ecdysozoa</taxon>
        <taxon>Arthropoda</taxon>
        <taxon>Hexapoda</taxon>
        <taxon>Insecta</taxon>
        <taxon>Pterygota</taxon>
        <taxon>Neoptera</taxon>
        <taxon>Endopterygota</taxon>
        <taxon>Hymenoptera</taxon>
        <taxon>Apocrita</taxon>
        <taxon>Aculeata</taxon>
        <taxon>Apoidea</taxon>
        <taxon>Anthophila</taxon>
        <taxon>Apidae</taxon>
        <taxon>Xylocopa</taxon>
        <taxon>Xylocopa</taxon>
    </lineage>
</organism>
<dbReference type="InterPro" id="IPR018497">
    <property type="entry name" value="Peptidase_M13_C"/>
</dbReference>
<sequence>MPSRCSYQIANVEEGKAAQQDQSYRSCIITLLIFFFLCIILIIPLILFKPYHSYYPNQQIESIKETQHQLNTGSTKYSLDHTTSVIDESIEEFETTSRIIKVNREHFPTKNTLLPPTKEDESKGSTNRNTTEVSTSTELNQIYQKVSLSRYESEKHTTDRQLANTGIIDEYTSTEVDKLIPITERYKSKDSTNKSNTEASTSTNEYESDRQLTSSEIINESVSTEMDILSSTTEEYKRKNSTDMNATEASIHPILSTVDDSTTSEPITHTTTTVPESTTEIDNEVCTTGECKNLASKMLFYMNHTIDPCEDFYEYACGGFEANPQVIERTLEDVAHQRILHQMQKENNASSSFAKYYNSCIQYETISQTERIKLAKEALSKIGNIFNTKEEWDKNPVNFTDLVAKLLLYNSPLLFDVTPDLDEFYPKQFTLKIGPTTINNPFDTDEMSDPCHTEQFDREKNNDVDLKELYRKYIQCKNDTVELGKSNVQPFNELGICNLTDLSCDHLQGLNTTNTNIDIKQKFLAIFPSKDKIREAYLMKNYTLYTIEKLQENFKIINWTQLIKALTKKWIKPNTTVQVYFSDALAKGMENLYMFADNQMDLHNALLRLYASKLYHEFVLSKHEDAKKHCLRVATNILNREASNLYISSFSKDQLTYMNRTIHSLFSKLKETLKLNVRKVKWITQDEYDNVLIAKIDNLQIAVPNISDYLSEKQENQVNLSNNYFENSMTLMKRYRELMYADELFSNPGNPEQISIYRWTHYATPYQSKGLAIYGLNLIVIPFGAIDWSFKYDEDQFDYVTLATAGSVIAHEIAHHFDANGIYYWNGTRDTHNTPFNKSDSTNMNFENYIENQRNTYSAPMNIMLPFTQQNVIYEISQLTLNERLSEAMGLRLAYDTLHRLRSSKEVNLPWLKLHFDQLFYLAYAQMHCTKSPLTSSYVSLYENEYLPSRIRILVSASNNKLLGKAWNCAQGSSIMPSYTCSAFPYLECN</sequence>
<feature type="region of interest" description="Disordered" evidence="9">
    <location>
        <begin position="188"/>
        <end position="214"/>
    </location>
</feature>
<keyword evidence="6" id="KW-0378">Hydrolase</keyword>
<evidence type="ECO:0000256" key="8">
    <source>
        <dbReference type="ARBA" id="ARBA00023049"/>
    </source>
</evidence>
<evidence type="ECO:0000256" key="7">
    <source>
        <dbReference type="ARBA" id="ARBA00022833"/>
    </source>
</evidence>
<feature type="compositionally biased region" description="Polar residues" evidence="9">
    <location>
        <begin position="193"/>
        <end position="214"/>
    </location>
</feature>
<dbReference type="InterPro" id="IPR008753">
    <property type="entry name" value="Peptidase_M13_N"/>
</dbReference>
<evidence type="ECO:0000256" key="6">
    <source>
        <dbReference type="ARBA" id="ARBA00022801"/>
    </source>
</evidence>
<proteinExistence type="inferred from homology"/>
<feature type="compositionally biased region" description="Polar residues" evidence="9">
    <location>
        <begin position="124"/>
        <end position="137"/>
    </location>
</feature>
<dbReference type="Gene3D" id="3.40.390.10">
    <property type="entry name" value="Collagenase (Catalytic Domain)"/>
    <property type="match status" value="1"/>
</dbReference>
<evidence type="ECO:0000259" key="12">
    <source>
        <dbReference type="Pfam" id="PF05649"/>
    </source>
</evidence>
<evidence type="ECO:0000256" key="4">
    <source>
        <dbReference type="ARBA" id="ARBA00022670"/>
    </source>
</evidence>
<keyword evidence="5" id="KW-0479">Metal-binding</keyword>
<keyword evidence="10" id="KW-0472">Membrane</keyword>
<dbReference type="Pfam" id="PF05649">
    <property type="entry name" value="Peptidase_M13_N"/>
    <property type="match status" value="1"/>
</dbReference>
<evidence type="ECO:0000256" key="5">
    <source>
        <dbReference type="ARBA" id="ARBA00022723"/>
    </source>
</evidence>
<dbReference type="PROSITE" id="PS51885">
    <property type="entry name" value="NEPRILYSIN"/>
    <property type="match status" value="1"/>
</dbReference>
<name>A0ABP1N633_XYLVO</name>
<feature type="domain" description="Peptidase M13 C-terminal" evidence="11">
    <location>
        <begin position="776"/>
        <end position="981"/>
    </location>
</feature>
<keyword evidence="8" id="KW-0482">Metalloprotease</keyword>
<dbReference type="Pfam" id="PF01431">
    <property type="entry name" value="Peptidase_M13"/>
    <property type="match status" value="1"/>
</dbReference>
<dbReference type="SUPFAM" id="SSF55486">
    <property type="entry name" value="Metalloproteases ('zincins'), catalytic domain"/>
    <property type="match status" value="1"/>
</dbReference>
<feature type="transmembrane region" description="Helical" evidence="10">
    <location>
        <begin position="26"/>
        <end position="48"/>
    </location>
</feature>
<reference evidence="13 14" key="1">
    <citation type="submission" date="2024-08" db="EMBL/GenBank/DDBJ databases">
        <authorList>
            <person name="Will J Nash"/>
            <person name="Angela Man"/>
            <person name="Seanna McTaggart"/>
            <person name="Kendall Baker"/>
            <person name="Tom Barker"/>
            <person name="Leah Catchpole"/>
            <person name="Alex Durrant"/>
            <person name="Karim Gharbi"/>
            <person name="Naomi Irish"/>
            <person name="Gemy Kaithakottil"/>
            <person name="Debby Ku"/>
            <person name="Aaliyah Providence"/>
            <person name="Felix Shaw"/>
            <person name="David Swarbreck"/>
            <person name="Chris Watkins"/>
            <person name="Ann M. McCartney"/>
            <person name="Giulio Formenti"/>
            <person name="Alice Mouton"/>
            <person name="Noel Vella"/>
            <person name="Bjorn M von Reumont"/>
            <person name="Adriana Vella"/>
            <person name="Wilfried Haerty"/>
        </authorList>
    </citation>
    <scope>NUCLEOTIDE SEQUENCE [LARGE SCALE GENOMIC DNA]</scope>
</reference>
<keyword evidence="7" id="KW-0862">Zinc</keyword>
<protein>
    <submittedName>
        <fullName evidence="13">Uncharacterized protein</fullName>
    </submittedName>
</protein>
<dbReference type="Proteomes" id="UP001642520">
    <property type="component" value="Unassembled WGS sequence"/>
</dbReference>
<comment type="similarity">
    <text evidence="3">Belongs to the peptidase M13 family.</text>
</comment>
<evidence type="ECO:0000256" key="3">
    <source>
        <dbReference type="ARBA" id="ARBA00007357"/>
    </source>
</evidence>
<evidence type="ECO:0000256" key="10">
    <source>
        <dbReference type="SAM" id="Phobius"/>
    </source>
</evidence>
<feature type="domain" description="Peptidase M13 N-terminal" evidence="12">
    <location>
        <begin position="308"/>
        <end position="701"/>
    </location>
</feature>
<dbReference type="InterPro" id="IPR042089">
    <property type="entry name" value="Peptidase_M13_dom_2"/>
</dbReference>
<keyword evidence="4" id="KW-0645">Protease</keyword>
<dbReference type="PANTHER" id="PTHR11733:SF240">
    <property type="entry name" value="GH14155P-RELATED"/>
    <property type="match status" value="1"/>
</dbReference>
<dbReference type="InterPro" id="IPR000718">
    <property type="entry name" value="Peptidase_M13"/>
</dbReference>
<dbReference type="EMBL" id="CAXAJV020001286">
    <property type="protein sequence ID" value="CAL7935927.1"/>
    <property type="molecule type" value="Genomic_DNA"/>
</dbReference>
<accession>A0ABP1N633</accession>
<keyword evidence="10" id="KW-0812">Transmembrane</keyword>